<protein>
    <submittedName>
        <fullName evidence="2">Flp family type IVb pilin</fullName>
    </submittedName>
</protein>
<gene>
    <name evidence="2" type="ORF">GTA51_04705</name>
</gene>
<evidence type="ECO:0000313" key="3">
    <source>
        <dbReference type="Proteomes" id="UP000482487"/>
    </source>
</evidence>
<keyword evidence="1" id="KW-0472">Membrane</keyword>
<evidence type="ECO:0000313" key="2">
    <source>
        <dbReference type="EMBL" id="MYL82438.1"/>
    </source>
</evidence>
<organism evidence="2 3">
    <name type="scientific">Solidesulfovibrio aerotolerans</name>
    <dbReference type="NCBI Taxonomy" id="295255"/>
    <lineage>
        <taxon>Bacteria</taxon>
        <taxon>Pseudomonadati</taxon>
        <taxon>Thermodesulfobacteriota</taxon>
        <taxon>Desulfovibrionia</taxon>
        <taxon>Desulfovibrionales</taxon>
        <taxon>Desulfovibrionaceae</taxon>
        <taxon>Solidesulfovibrio</taxon>
    </lineage>
</organism>
<dbReference type="EMBL" id="WVUD01000005">
    <property type="protein sequence ID" value="MYL82438.1"/>
    <property type="molecule type" value="Genomic_DNA"/>
</dbReference>
<dbReference type="InterPro" id="IPR007047">
    <property type="entry name" value="Flp_Fap"/>
</dbReference>
<keyword evidence="1" id="KW-1133">Transmembrane helix</keyword>
<evidence type="ECO:0000256" key="1">
    <source>
        <dbReference type="SAM" id="Phobius"/>
    </source>
</evidence>
<comment type="caution">
    <text evidence="2">The sequence shown here is derived from an EMBL/GenBank/DDBJ whole genome shotgun (WGS) entry which is preliminary data.</text>
</comment>
<dbReference type="RefSeq" id="WP_160959271.1">
    <property type="nucleotide sequence ID" value="NZ_WVUD01000005.1"/>
</dbReference>
<dbReference type="Proteomes" id="UP000482487">
    <property type="component" value="Unassembled WGS sequence"/>
</dbReference>
<feature type="transmembrane region" description="Helical" evidence="1">
    <location>
        <begin position="20"/>
        <end position="42"/>
    </location>
</feature>
<dbReference type="AlphaFoldDB" id="A0A7C9J7W5"/>
<dbReference type="Pfam" id="PF04964">
    <property type="entry name" value="Flp_Fap"/>
    <property type="match status" value="1"/>
</dbReference>
<proteinExistence type="predicted"/>
<accession>A0A7C9J7W5</accession>
<keyword evidence="1" id="KW-0812">Transmembrane</keyword>
<reference evidence="2 3" key="1">
    <citation type="submission" date="2020-01" db="EMBL/GenBank/DDBJ databases">
        <title>Genome sequence of Desulfovibrio aerotolerans DSM 16695(T).</title>
        <authorList>
            <person name="Karnachuk O."/>
            <person name="Avakyan M."/>
            <person name="Mardanov A."/>
            <person name="Kadnikov V."/>
            <person name="Ravin N."/>
        </authorList>
    </citation>
    <scope>NUCLEOTIDE SEQUENCE [LARGE SCALE GENOMIC DNA]</scope>
    <source>
        <strain evidence="2 3">DSM 16695</strain>
    </source>
</reference>
<sequence>MLTTIAAFIRDEEGATAVEYGLMAALIAAVIIAAVTSIGSNLKDVFDNVASKLTVAS</sequence>
<name>A0A7C9J7W5_9BACT</name>
<keyword evidence="3" id="KW-1185">Reference proteome</keyword>